<proteinExistence type="predicted"/>
<gene>
    <name evidence="3" type="ORF">SMDB11_2588</name>
</gene>
<name>A0ABC9IJY1_SERMA</name>
<feature type="transmembrane region" description="Helical" evidence="1">
    <location>
        <begin position="12"/>
        <end position="29"/>
    </location>
</feature>
<reference evidence="3 4" key="3">
    <citation type="journal article" date="2014" name="Genome Biol. Evol.">
        <title>Genome evolution and plasticity of Serratia marcescens, an important multidrug-resistant nosocomial pathogen.</title>
        <authorList>
            <person name="Iguchi A."/>
            <person name="Nagaya Y."/>
            <person name="Pradel E."/>
            <person name="Ooka T."/>
            <person name="Ogura Y."/>
            <person name="Katsura K."/>
            <person name="Kurokawa K."/>
            <person name="Oshima K."/>
            <person name="Hattori M."/>
            <person name="Parkhill J."/>
            <person name="Sebaihia M."/>
            <person name="Coulthurst S.J."/>
            <person name="Gotoh N."/>
            <person name="Thomson N.R."/>
            <person name="Ewbank J.J."/>
            <person name="Hayashi T."/>
        </authorList>
    </citation>
    <scope>NUCLEOTIDE SEQUENCE [LARGE SCALE GENOMIC DNA]</scope>
    <source>
        <strain evidence="3 4">Db11</strain>
    </source>
</reference>
<dbReference type="InterPro" id="IPR050879">
    <property type="entry name" value="Acyltransferase_3"/>
</dbReference>
<feature type="transmembrane region" description="Helical" evidence="1">
    <location>
        <begin position="168"/>
        <end position="187"/>
    </location>
</feature>
<evidence type="ECO:0000256" key="1">
    <source>
        <dbReference type="SAM" id="Phobius"/>
    </source>
</evidence>
<feature type="transmembrane region" description="Helical" evidence="1">
    <location>
        <begin position="199"/>
        <end position="219"/>
    </location>
</feature>
<reference evidence="3 4" key="1">
    <citation type="submission" date="2013-06" db="EMBL/GenBank/DDBJ databases">
        <authorList>
            <person name="Aslett M."/>
        </authorList>
    </citation>
    <scope>NUCLEOTIDE SEQUENCE [LARGE SCALE GENOMIC DNA]</scope>
    <source>
        <strain evidence="3 4">Db11</strain>
    </source>
</reference>
<evidence type="ECO:0000313" key="4">
    <source>
        <dbReference type="Proteomes" id="UP000018979"/>
    </source>
</evidence>
<evidence type="ECO:0000313" key="3">
    <source>
        <dbReference type="EMBL" id="CDG13154.1"/>
    </source>
</evidence>
<keyword evidence="1" id="KW-0472">Membrane</keyword>
<feature type="transmembrane region" description="Helical" evidence="1">
    <location>
        <begin position="318"/>
        <end position="337"/>
    </location>
</feature>
<reference evidence="4" key="2">
    <citation type="submission" date="2013-11" db="EMBL/GenBank/DDBJ databases">
        <title>Genome sequences of clinical and environmental isolates of Serratia marcescens.</title>
        <authorList>
            <person name="Iguchi A."/>
            <person name="Komatsu H."/>
            <person name="Nagaya Y."/>
            <person name="Ogura Y."/>
            <person name="Katsura K."/>
            <person name="Kurokawa K."/>
            <person name="Ooka T."/>
            <person name="Hattori M."/>
            <person name="Gotoh N."/>
            <person name="Thomson N."/>
            <person name="Hayashi T."/>
        </authorList>
    </citation>
    <scope>NUCLEOTIDE SEQUENCE [LARGE SCALE GENOMIC DNA]</scope>
    <source>
        <strain evidence="4">Db11</strain>
    </source>
</reference>
<dbReference type="KEGG" id="smac:SMDB11_2588"/>
<accession>A0ABC9IJY1</accession>
<evidence type="ECO:0000259" key="2">
    <source>
        <dbReference type="Pfam" id="PF01757"/>
    </source>
</evidence>
<keyword evidence="1" id="KW-1133">Transmembrane helix</keyword>
<feature type="transmembrane region" description="Helical" evidence="1">
    <location>
        <begin position="41"/>
        <end position="64"/>
    </location>
</feature>
<feature type="transmembrane region" description="Helical" evidence="1">
    <location>
        <begin position="231"/>
        <end position="248"/>
    </location>
</feature>
<dbReference type="RefSeq" id="WP_025303566.1">
    <property type="nucleotide sequence ID" value="NZ_HG326223.1"/>
</dbReference>
<dbReference type="AlphaFoldDB" id="A0ABC9IJY1"/>
<organism evidence="3 4">
    <name type="scientific">Serratia marcescens subsp. marcescens Db11</name>
    <dbReference type="NCBI Taxonomy" id="273526"/>
    <lineage>
        <taxon>Bacteria</taxon>
        <taxon>Pseudomonadati</taxon>
        <taxon>Pseudomonadota</taxon>
        <taxon>Gammaproteobacteria</taxon>
        <taxon>Enterobacterales</taxon>
        <taxon>Yersiniaceae</taxon>
        <taxon>Serratia</taxon>
    </lineage>
</organism>
<feature type="domain" description="Acyltransferase 3" evidence="2">
    <location>
        <begin position="6"/>
        <end position="337"/>
    </location>
</feature>
<protein>
    <submittedName>
        <fullName evidence="3">Phage-encoded acetyltransferase</fullName>
    </submittedName>
</protein>
<feature type="transmembrane region" description="Helical" evidence="1">
    <location>
        <begin position="85"/>
        <end position="106"/>
    </location>
</feature>
<dbReference type="Pfam" id="PF01757">
    <property type="entry name" value="Acyl_transf_3"/>
    <property type="match status" value="1"/>
</dbReference>
<keyword evidence="1" id="KW-0812">Transmembrane</keyword>
<dbReference type="InterPro" id="IPR002656">
    <property type="entry name" value="Acyl_transf_3_dom"/>
</dbReference>
<feature type="transmembrane region" description="Helical" evidence="1">
    <location>
        <begin position="285"/>
        <end position="306"/>
    </location>
</feature>
<sequence>MKDKIESIQILRGLAALSVVLFHYRYYLVPDGSSVAVPNMLFGWGAIGVDLFFVISGFIMVYITNGKTGGVKASFEFVVNRLTRILPTYYIILLFAFLTGGAMSIFHYPEKTNTLISALTFHPYTNSPAPLYINDEGMFNVRWTLNYELYFYLAFSLCLLVRHRLLALACWFSFPAILACFIGQNVTFSTTGYEFNSSLLRFFTNPIIIEFGFGMLSGYVYNHLKGKNEKLFFSLAILTLASAIYLVVIGRLPAYNLTTSFIFSLLVLFFALSNNMMVKVTPSPVIVLGNISFSWYLLHSPLASFISDKVEKAHQNAMHSTIGFIILIVASILVAYLSHKYIEIKLSNSIRALIQKYTHTDALIKKGIQAD</sequence>
<dbReference type="Proteomes" id="UP000018979">
    <property type="component" value="Chromosome I"/>
</dbReference>
<feature type="transmembrane region" description="Helical" evidence="1">
    <location>
        <begin position="254"/>
        <end position="273"/>
    </location>
</feature>
<dbReference type="PANTHER" id="PTHR23028">
    <property type="entry name" value="ACETYLTRANSFERASE"/>
    <property type="match status" value="1"/>
</dbReference>
<dbReference type="EMBL" id="HG326223">
    <property type="protein sequence ID" value="CDG13154.1"/>
    <property type="molecule type" value="Genomic_DNA"/>
</dbReference>
<dbReference type="PANTHER" id="PTHR23028:SF131">
    <property type="entry name" value="BLR2367 PROTEIN"/>
    <property type="match status" value="1"/>
</dbReference>
<feature type="transmembrane region" description="Helical" evidence="1">
    <location>
        <begin position="144"/>
        <end position="161"/>
    </location>
</feature>